<dbReference type="KEGG" id="blag:BLTE_28820"/>
<name>A0A348G3R4_9HYPH</name>
<dbReference type="OrthoDB" id="9786278at2"/>
<dbReference type="RefSeq" id="WP_126401332.1">
    <property type="nucleotide sequence ID" value="NZ_AP018907.1"/>
</dbReference>
<organism evidence="1 2">
    <name type="scientific">Blastochloris tepida</name>
    <dbReference type="NCBI Taxonomy" id="2233851"/>
    <lineage>
        <taxon>Bacteria</taxon>
        <taxon>Pseudomonadati</taxon>
        <taxon>Pseudomonadota</taxon>
        <taxon>Alphaproteobacteria</taxon>
        <taxon>Hyphomicrobiales</taxon>
        <taxon>Blastochloridaceae</taxon>
        <taxon>Blastochloris</taxon>
    </lineage>
</organism>
<dbReference type="Proteomes" id="UP000266934">
    <property type="component" value="Chromosome"/>
</dbReference>
<gene>
    <name evidence="1" type="ORF">BLTE_28820</name>
</gene>
<proteinExistence type="predicted"/>
<dbReference type="AlphaFoldDB" id="A0A348G3R4"/>
<keyword evidence="2" id="KW-1185">Reference proteome</keyword>
<protein>
    <submittedName>
        <fullName evidence="1">Uncharacterized protein</fullName>
    </submittedName>
</protein>
<reference evidence="1 2" key="1">
    <citation type="submission" date="2018-08" db="EMBL/GenBank/DDBJ databases">
        <title>Complete genome sequencing of Blastochloris tepida GI.</title>
        <authorList>
            <person name="Tsukatani Y."/>
            <person name="Mori H."/>
        </authorList>
    </citation>
    <scope>NUCLEOTIDE SEQUENCE [LARGE SCALE GENOMIC DNA]</scope>
    <source>
        <strain evidence="1 2">GI</strain>
    </source>
</reference>
<sequence>MTDEPLDRTKVSFAEAEGQPRYPAILKWGELDQRIRSGLWNAFYRTTAKLISEAGYGGYELDEPALSWFLSEHIDYRYRFADEFQYQFDNDGEFYERWKSLFSKGSYIDIFGTLTFLLRSDYCPEGFPENVAYAIDRPFSPYRLIIQSSTFVPVADEQQAQSLKANVAEIFNSRFFGAKTHLQAAFDALNRGDYRGVVRESIHAVESAARDVTGDPNAVLSRALNKLDRDHFHPALRGAFEKLYAYSSDEKGIRHALVFEENDNVGLPEALFFVSACASFIAYIKLKLPV</sequence>
<dbReference type="EMBL" id="AP018907">
    <property type="protein sequence ID" value="BBF94197.1"/>
    <property type="molecule type" value="Genomic_DNA"/>
</dbReference>
<accession>A0A348G3R4</accession>
<evidence type="ECO:0000313" key="2">
    <source>
        <dbReference type="Proteomes" id="UP000266934"/>
    </source>
</evidence>
<evidence type="ECO:0000313" key="1">
    <source>
        <dbReference type="EMBL" id="BBF94197.1"/>
    </source>
</evidence>